<accession>A0AAW3H9Q3</accession>
<protein>
    <submittedName>
        <fullName evidence="1">Uncharacterized protein</fullName>
    </submittedName>
</protein>
<sequence length="40" mass="4632">MTEWIVIDQFGNMIAQGFWTKEAAEQYSKNIPNTSVIQKN</sequence>
<dbReference type="EMBL" id="JYGL01000001">
    <property type="protein sequence ID" value="KJQ59405.1"/>
    <property type="molecule type" value="Genomic_DNA"/>
</dbReference>
<dbReference type="AlphaFoldDB" id="A0AAW3H9Q3"/>
<dbReference type="Proteomes" id="UP000033658">
    <property type="component" value="Unassembled WGS sequence"/>
</dbReference>
<reference evidence="1 2" key="1">
    <citation type="submission" date="2015-02" db="EMBL/GenBank/DDBJ databases">
        <title>Evolution of amylase-binding proteins of oral streptococcal species.</title>
        <authorList>
            <person name="Haase E.M."/>
        </authorList>
    </citation>
    <scope>NUCLEOTIDE SEQUENCE [LARGE SCALE GENOMIC DNA]</scope>
    <source>
        <strain evidence="1 2">G9B</strain>
    </source>
</reference>
<evidence type="ECO:0000313" key="2">
    <source>
        <dbReference type="Proteomes" id="UP000033658"/>
    </source>
</evidence>
<proteinExistence type="predicted"/>
<comment type="caution">
    <text evidence="1">The sequence shown here is derived from an EMBL/GenBank/DDBJ whole genome shotgun (WGS) entry which is preliminary data.</text>
</comment>
<gene>
    <name evidence="1" type="ORF">TZ86_01259</name>
</gene>
<organism evidence="1 2">
    <name type="scientific">Streptococcus gordonii</name>
    <dbReference type="NCBI Taxonomy" id="1302"/>
    <lineage>
        <taxon>Bacteria</taxon>
        <taxon>Bacillati</taxon>
        <taxon>Bacillota</taxon>
        <taxon>Bacilli</taxon>
        <taxon>Lactobacillales</taxon>
        <taxon>Streptococcaceae</taxon>
        <taxon>Streptococcus</taxon>
    </lineage>
</organism>
<evidence type="ECO:0000313" key="1">
    <source>
        <dbReference type="EMBL" id="KJQ59405.1"/>
    </source>
</evidence>
<dbReference type="RefSeq" id="WP_257375148.1">
    <property type="nucleotide sequence ID" value="NZ_JAKUXR010000003.1"/>
</dbReference>
<name>A0AAW3H9Q3_STRGN</name>